<organism evidence="2 3">
    <name type="scientific">Extremus antarcticus</name>
    <dbReference type="NCBI Taxonomy" id="702011"/>
    <lineage>
        <taxon>Eukaryota</taxon>
        <taxon>Fungi</taxon>
        <taxon>Dikarya</taxon>
        <taxon>Ascomycota</taxon>
        <taxon>Pezizomycotina</taxon>
        <taxon>Dothideomycetes</taxon>
        <taxon>Dothideomycetidae</taxon>
        <taxon>Mycosphaerellales</taxon>
        <taxon>Extremaceae</taxon>
        <taxon>Extremus</taxon>
    </lineage>
</organism>
<evidence type="ECO:0000256" key="1">
    <source>
        <dbReference type="SAM" id="MobiDB-lite"/>
    </source>
</evidence>
<evidence type="ECO:0000313" key="3">
    <source>
        <dbReference type="Proteomes" id="UP001271007"/>
    </source>
</evidence>
<feature type="compositionally biased region" description="Basic and acidic residues" evidence="1">
    <location>
        <begin position="1"/>
        <end position="15"/>
    </location>
</feature>
<gene>
    <name evidence="2" type="ORF">LTR09_012788</name>
</gene>
<sequence length="220" mass="24221">MVNRPTDIEQRERPSDNSNSPSIECSEKEHDSSDASAAAARVLPSHIHETSTLRTSSSDSLRDDSTCSNATGISSRESLIKAVYGLEREARLDLLNDDAFAGLLQKTLESIITPLLTCLLGEKMPDLEQRIREAQTAEIDDKFNQVQNTQVYLNTVLNQHRLELQSFGEQLVQQVDSIRQAVDLSRTAASEVYLGGFMPSKTISQPGQSFENMAAGFNGC</sequence>
<name>A0AAJ0G461_9PEZI</name>
<dbReference type="EMBL" id="JAWDJX010000177">
    <property type="protein sequence ID" value="KAK3045656.1"/>
    <property type="molecule type" value="Genomic_DNA"/>
</dbReference>
<dbReference type="AlphaFoldDB" id="A0AAJ0G461"/>
<protein>
    <submittedName>
        <fullName evidence="2">Uncharacterized protein</fullName>
    </submittedName>
</protein>
<comment type="caution">
    <text evidence="2">The sequence shown here is derived from an EMBL/GenBank/DDBJ whole genome shotgun (WGS) entry which is preliminary data.</text>
</comment>
<keyword evidence="3" id="KW-1185">Reference proteome</keyword>
<accession>A0AAJ0G461</accession>
<evidence type="ECO:0000313" key="2">
    <source>
        <dbReference type="EMBL" id="KAK3045656.1"/>
    </source>
</evidence>
<feature type="region of interest" description="Disordered" evidence="1">
    <location>
        <begin position="1"/>
        <end position="40"/>
    </location>
</feature>
<dbReference type="Proteomes" id="UP001271007">
    <property type="component" value="Unassembled WGS sequence"/>
</dbReference>
<reference evidence="2" key="1">
    <citation type="submission" date="2023-04" db="EMBL/GenBank/DDBJ databases">
        <title>Black Yeasts Isolated from many extreme environments.</title>
        <authorList>
            <person name="Coleine C."/>
            <person name="Stajich J.E."/>
            <person name="Selbmann L."/>
        </authorList>
    </citation>
    <scope>NUCLEOTIDE SEQUENCE</scope>
    <source>
        <strain evidence="2">CCFEE 5312</strain>
    </source>
</reference>
<proteinExistence type="predicted"/>